<evidence type="ECO:0008006" key="4">
    <source>
        <dbReference type="Google" id="ProtNLM"/>
    </source>
</evidence>
<sequence length="145" mass="16989">MKNRIFKYRVVGIVVFLFELFLLFLFGVGTYDSSMELGIKSVFSIETLIFIFSVSIFVSTFLSLILLLLKSKKTILYLNINYTLIILFFVLGYFKLWIEKSLEEDDNLKIFLTFSIISIVLFISNIFRNKKVQFLEMEDIGKSND</sequence>
<gene>
    <name evidence="2" type="ORF">REB14_21380</name>
</gene>
<proteinExistence type="predicted"/>
<name>A0ABU1EAH9_9FLAO</name>
<accession>A0ABU1EAH9</accession>
<evidence type="ECO:0000313" key="2">
    <source>
        <dbReference type="EMBL" id="MDR4954741.1"/>
    </source>
</evidence>
<keyword evidence="1" id="KW-1133">Transmembrane helix</keyword>
<dbReference type="Proteomes" id="UP001260959">
    <property type="component" value="Unassembled WGS sequence"/>
</dbReference>
<dbReference type="EMBL" id="JAVIXS010000020">
    <property type="protein sequence ID" value="MDR4954741.1"/>
    <property type="molecule type" value="Genomic_DNA"/>
</dbReference>
<dbReference type="RefSeq" id="WP_309523243.1">
    <property type="nucleotide sequence ID" value="NZ_JAVIXS010000020.1"/>
</dbReference>
<feature type="transmembrane region" description="Helical" evidence="1">
    <location>
        <begin position="7"/>
        <end position="28"/>
    </location>
</feature>
<protein>
    <recommendedName>
        <fullName evidence="4">DUF4293 family protein</fullName>
    </recommendedName>
</protein>
<organism evidence="2 3">
    <name type="scientific">Chryseobacterium metallicongregator</name>
    <dbReference type="NCBI Taxonomy" id="3073042"/>
    <lineage>
        <taxon>Bacteria</taxon>
        <taxon>Pseudomonadati</taxon>
        <taxon>Bacteroidota</taxon>
        <taxon>Flavobacteriia</taxon>
        <taxon>Flavobacteriales</taxon>
        <taxon>Weeksellaceae</taxon>
        <taxon>Chryseobacterium group</taxon>
        <taxon>Chryseobacterium</taxon>
    </lineage>
</organism>
<feature type="transmembrane region" description="Helical" evidence="1">
    <location>
        <begin position="110"/>
        <end position="127"/>
    </location>
</feature>
<keyword evidence="1" id="KW-0472">Membrane</keyword>
<keyword evidence="1" id="KW-0812">Transmembrane</keyword>
<reference evidence="2 3" key="1">
    <citation type="submission" date="2023-08" db="EMBL/GenBank/DDBJ databases">
        <authorList>
            <person name="Maltman C."/>
        </authorList>
    </citation>
    <scope>NUCLEOTIDE SEQUENCE [LARGE SCALE GENOMIC DNA]</scope>
    <source>
        <strain evidence="2 3">ES2</strain>
    </source>
</reference>
<keyword evidence="3" id="KW-1185">Reference proteome</keyword>
<evidence type="ECO:0000313" key="3">
    <source>
        <dbReference type="Proteomes" id="UP001260959"/>
    </source>
</evidence>
<feature type="transmembrane region" description="Helical" evidence="1">
    <location>
        <begin position="76"/>
        <end position="98"/>
    </location>
</feature>
<comment type="caution">
    <text evidence="2">The sequence shown here is derived from an EMBL/GenBank/DDBJ whole genome shotgun (WGS) entry which is preliminary data.</text>
</comment>
<evidence type="ECO:0000256" key="1">
    <source>
        <dbReference type="SAM" id="Phobius"/>
    </source>
</evidence>
<feature type="transmembrane region" description="Helical" evidence="1">
    <location>
        <begin position="48"/>
        <end position="69"/>
    </location>
</feature>